<dbReference type="OrthoDB" id="9802991at2"/>
<dbReference type="AlphaFoldDB" id="A0A1H6CRD7"/>
<dbReference type="EMBL" id="FNVQ01000004">
    <property type="protein sequence ID" value="SEG75225.1"/>
    <property type="molecule type" value="Genomic_DNA"/>
</dbReference>
<proteinExistence type="inferred from homology"/>
<dbReference type="InterPro" id="IPR050855">
    <property type="entry name" value="NDM-1-like"/>
</dbReference>
<reference evidence="3 4" key="1">
    <citation type="submission" date="2016-10" db="EMBL/GenBank/DDBJ databases">
        <authorList>
            <person name="de Groot N.N."/>
        </authorList>
    </citation>
    <scope>NUCLEOTIDE SEQUENCE [LARGE SCALE GENOMIC DNA]</scope>
    <source>
        <strain evidence="3 4">DSM 22012</strain>
    </source>
</reference>
<dbReference type="GO" id="GO:0017001">
    <property type="term" value="P:antibiotic catabolic process"/>
    <property type="evidence" value="ECO:0007669"/>
    <property type="project" value="UniProtKB-ARBA"/>
</dbReference>
<dbReference type="InterPro" id="IPR001279">
    <property type="entry name" value="Metallo-B-lactamas"/>
</dbReference>
<dbReference type="SUPFAM" id="SSF56281">
    <property type="entry name" value="Metallo-hydrolase/oxidoreductase"/>
    <property type="match status" value="1"/>
</dbReference>
<dbReference type="Proteomes" id="UP000236745">
    <property type="component" value="Unassembled WGS sequence"/>
</dbReference>
<gene>
    <name evidence="3" type="ORF">SAMN05444390_10432</name>
</gene>
<feature type="domain" description="Metallo-beta-lactamase" evidence="2">
    <location>
        <begin position="32"/>
        <end position="222"/>
    </location>
</feature>
<dbReference type="PANTHER" id="PTHR42951">
    <property type="entry name" value="METALLO-BETA-LACTAMASE DOMAIN-CONTAINING"/>
    <property type="match status" value="1"/>
</dbReference>
<dbReference type="SMART" id="SM00849">
    <property type="entry name" value="Lactamase_B"/>
    <property type="match status" value="1"/>
</dbReference>
<dbReference type="Pfam" id="PF00753">
    <property type="entry name" value="Lactamase_B"/>
    <property type="match status" value="1"/>
</dbReference>
<dbReference type="RefSeq" id="WP_104004438.1">
    <property type="nucleotide sequence ID" value="NZ_FNVQ01000004.1"/>
</dbReference>
<evidence type="ECO:0000313" key="3">
    <source>
        <dbReference type="EMBL" id="SEG75225.1"/>
    </source>
</evidence>
<evidence type="ECO:0000259" key="2">
    <source>
        <dbReference type="SMART" id="SM00849"/>
    </source>
</evidence>
<dbReference type="PANTHER" id="PTHR42951:SF4">
    <property type="entry name" value="ACYL-COENZYME A THIOESTERASE MBLAC2"/>
    <property type="match status" value="1"/>
</dbReference>
<organism evidence="3 4">
    <name type="scientific">Marinobacterium lutimaris</name>
    <dbReference type="NCBI Taxonomy" id="568106"/>
    <lineage>
        <taxon>Bacteria</taxon>
        <taxon>Pseudomonadati</taxon>
        <taxon>Pseudomonadota</taxon>
        <taxon>Gammaproteobacteria</taxon>
        <taxon>Oceanospirillales</taxon>
        <taxon>Oceanospirillaceae</taxon>
        <taxon>Marinobacterium</taxon>
    </lineage>
</organism>
<evidence type="ECO:0000313" key="4">
    <source>
        <dbReference type="Proteomes" id="UP000236745"/>
    </source>
</evidence>
<dbReference type="InterPro" id="IPR036866">
    <property type="entry name" value="RibonucZ/Hydroxyglut_hydro"/>
</dbReference>
<dbReference type="CDD" id="cd07712">
    <property type="entry name" value="MBLAC2-like_MBL-fold"/>
    <property type="match status" value="1"/>
</dbReference>
<name>A0A1H6CRD7_9GAMM</name>
<keyword evidence="4" id="KW-1185">Reference proteome</keyword>
<comment type="similarity">
    <text evidence="1">Belongs to the metallo-beta-lactamase superfamily. Class-B beta-lactamase family.</text>
</comment>
<protein>
    <submittedName>
        <fullName evidence="3">Glyoxylase, beta-lactamase superfamily II</fullName>
    </submittedName>
</protein>
<sequence>MKLPTDSGWYETKKVDTDITWIYEPAINPFFRCNIWHIKGRDRDLLIDSGSGLFSLRASVDSLSERPVTAVASHAHFDHIGCHHEFDHCLAHPAELPVLLEPSARETLADRYATAEMFDRLPPGGFDASQYHIEPTAADRVKPLEAGARLDTGNRSFEVLHLPGHSPGSIALWDERNGVLFSGDAIYDGELLADNHHSDIGEYIDSMRRLQELPVNQVHGGHFDSFGRDVYQQIIREFLDTYDR</sequence>
<accession>A0A1H6CRD7</accession>
<dbReference type="Gene3D" id="3.60.15.10">
    <property type="entry name" value="Ribonuclease Z/Hydroxyacylglutathione hydrolase-like"/>
    <property type="match status" value="1"/>
</dbReference>
<evidence type="ECO:0000256" key="1">
    <source>
        <dbReference type="ARBA" id="ARBA00005250"/>
    </source>
</evidence>